<evidence type="ECO:0000256" key="4">
    <source>
        <dbReference type="ARBA" id="ARBA00023125"/>
    </source>
</evidence>
<keyword evidence="4" id="KW-0238">DNA-binding</keyword>
<dbReference type="SUPFAM" id="SSF46689">
    <property type="entry name" value="Homeodomain-like"/>
    <property type="match status" value="1"/>
</dbReference>
<keyword evidence="5" id="KW-0804">Transcription</keyword>
<dbReference type="Pfam" id="PF02954">
    <property type="entry name" value="HTH_8"/>
    <property type="match status" value="1"/>
</dbReference>
<dbReference type="PANTHER" id="PTHR32071:SF113">
    <property type="entry name" value="ALGINATE BIOSYNTHESIS TRANSCRIPTIONAL REGULATORY PROTEIN ALGB"/>
    <property type="match status" value="1"/>
</dbReference>
<dbReference type="EMBL" id="SMLW01000598">
    <property type="protein sequence ID" value="MTI26786.1"/>
    <property type="molecule type" value="Genomic_DNA"/>
</dbReference>
<dbReference type="Pfam" id="PF25601">
    <property type="entry name" value="AAA_lid_14"/>
    <property type="match status" value="1"/>
</dbReference>
<evidence type="ECO:0000259" key="8">
    <source>
        <dbReference type="PROSITE" id="PS50110"/>
    </source>
</evidence>
<dbReference type="InterPro" id="IPR011006">
    <property type="entry name" value="CheY-like_superfamily"/>
</dbReference>
<dbReference type="SMART" id="SM00448">
    <property type="entry name" value="REC"/>
    <property type="match status" value="1"/>
</dbReference>
<keyword evidence="2" id="KW-0067">ATP-binding</keyword>
<dbReference type="PROSITE" id="PS50110">
    <property type="entry name" value="RESPONSE_REGULATORY"/>
    <property type="match status" value="1"/>
</dbReference>
<comment type="caution">
    <text evidence="9">The sequence shown here is derived from an EMBL/GenBank/DDBJ whole genome shotgun (WGS) entry which is preliminary data.</text>
</comment>
<dbReference type="InterPro" id="IPR058031">
    <property type="entry name" value="AAA_lid_NorR"/>
</dbReference>
<dbReference type="Pfam" id="PF00072">
    <property type="entry name" value="Response_reg"/>
    <property type="match status" value="1"/>
</dbReference>
<reference evidence="9 10" key="1">
    <citation type="submission" date="2019-02" db="EMBL/GenBank/DDBJ databases">
        <authorList>
            <person name="Goldberg S.R."/>
            <person name="Haltli B.A."/>
            <person name="Correa H."/>
            <person name="Russell K.G."/>
        </authorList>
    </citation>
    <scope>NUCLEOTIDE SEQUENCE [LARGE SCALE GENOMIC DNA]</scope>
    <source>
        <strain evidence="9 10">JCM 16186</strain>
    </source>
</reference>
<dbReference type="Pfam" id="PF00158">
    <property type="entry name" value="Sigma54_activat"/>
    <property type="match status" value="1"/>
</dbReference>
<keyword evidence="6" id="KW-0597">Phosphoprotein</keyword>
<feature type="domain" description="Sigma-54 factor interaction" evidence="7">
    <location>
        <begin position="156"/>
        <end position="385"/>
    </location>
</feature>
<dbReference type="Gene3D" id="3.40.50.300">
    <property type="entry name" value="P-loop containing nucleotide triphosphate hydrolases"/>
    <property type="match status" value="1"/>
</dbReference>
<dbReference type="PROSITE" id="PS00676">
    <property type="entry name" value="SIGMA54_INTERACT_2"/>
    <property type="match status" value="1"/>
</dbReference>
<dbReference type="Gene3D" id="3.40.50.2300">
    <property type="match status" value="1"/>
</dbReference>
<protein>
    <submittedName>
        <fullName evidence="9">Sigma-54-dependent Fis family transcriptional regulator</fullName>
    </submittedName>
</protein>
<name>A0ABW9RSU2_9BACT</name>
<dbReference type="Proteomes" id="UP000798808">
    <property type="component" value="Unassembled WGS sequence"/>
</dbReference>
<dbReference type="SUPFAM" id="SSF52172">
    <property type="entry name" value="CheY-like"/>
    <property type="match status" value="1"/>
</dbReference>
<dbReference type="PANTHER" id="PTHR32071">
    <property type="entry name" value="TRANSCRIPTIONAL REGULATORY PROTEIN"/>
    <property type="match status" value="1"/>
</dbReference>
<feature type="domain" description="Response regulatory" evidence="8">
    <location>
        <begin position="7"/>
        <end position="126"/>
    </location>
</feature>
<dbReference type="InterPro" id="IPR002078">
    <property type="entry name" value="Sigma_54_int"/>
</dbReference>
<dbReference type="InterPro" id="IPR009057">
    <property type="entry name" value="Homeodomain-like_sf"/>
</dbReference>
<dbReference type="InterPro" id="IPR027417">
    <property type="entry name" value="P-loop_NTPase"/>
</dbReference>
<dbReference type="PROSITE" id="PS50045">
    <property type="entry name" value="SIGMA54_INTERACT_4"/>
    <property type="match status" value="1"/>
</dbReference>
<evidence type="ECO:0000256" key="6">
    <source>
        <dbReference type="PROSITE-ProRule" id="PRU00169"/>
    </source>
</evidence>
<dbReference type="RefSeq" id="WP_155173796.1">
    <property type="nucleotide sequence ID" value="NZ_BAAAFL010000043.1"/>
</dbReference>
<evidence type="ECO:0000256" key="1">
    <source>
        <dbReference type="ARBA" id="ARBA00022741"/>
    </source>
</evidence>
<dbReference type="InterPro" id="IPR003593">
    <property type="entry name" value="AAA+_ATPase"/>
</dbReference>
<keyword evidence="3" id="KW-0805">Transcription regulation</keyword>
<dbReference type="Gene3D" id="1.10.8.60">
    <property type="match status" value="1"/>
</dbReference>
<dbReference type="SMART" id="SM00382">
    <property type="entry name" value="AAA"/>
    <property type="match status" value="1"/>
</dbReference>
<dbReference type="InterPro" id="IPR025944">
    <property type="entry name" value="Sigma_54_int_dom_CS"/>
</dbReference>
<evidence type="ECO:0000256" key="3">
    <source>
        <dbReference type="ARBA" id="ARBA00023015"/>
    </source>
</evidence>
<keyword evidence="1" id="KW-0547">Nucleotide-binding</keyword>
<dbReference type="SUPFAM" id="SSF52540">
    <property type="entry name" value="P-loop containing nucleoside triphosphate hydrolases"/>
    <property type="match status" value="1"/>
</dbReference>
<dbReference type="InterPro" id="IPR025943">
    <property type="entry name" value="Sigma_54_int_dom_ATP-bd_2"/>
</dbReference>
<feature type="modified residue" description="4-aspartylphosphate" evidence="6">
    <location>
        <position position="56"/>
    </location>
</feature>
<dbReference type="Gene3D" id="1.10.10.60">
    <property type="entry name" value="Homeodomain-like"/>
    <property type="match status" value="1"/>
</dbReference>
<accession>A0ABW9RSU2</accession>
<dbReference type="CDD" id="cd00009">
    <property type="entry name" value="AAA"/>
    <property type="match status" value="1"/>
</dbReference>
<organism evidence="9 10">
    <name type="scientific">Fulvivirga kasyanovii</name>
    <dbReference type="NCBI Taxonomy" id="396812"/>
    <lineage>
        <taxon>Bacteria</taxon>
        <taxon>Pseudomonadati</taxon>
        <taxon>Bacteroidota</taxon>
        <taxon>Cytophagia</taxon>
        <taxon>Cytophagales</taxon>
        <taxon>Fulvivirgaceae</taxon>
        <taxon>Fulvivirga</taxon>
    </lineage>
</organism>
<gene>
    <name evidence="9" type="ORF">E1163_17660</name>
</gene>
<sequence length="457" mass="51724">MTKQQGRILIVDDDEIILLTAKMFLEQYFSEVSTLDIPNNIPDELSKRTYDVVLLDMNFKQGETSGKEGLKWLKEILEIAPETSVLLMTAYGEVNLAVEAMKEGAVDFIVKPWQNERLLATVQTALKLSEQQKQVRHLKSQQEILSSSADHQAGDIIGNSKAIREVFTIINKVAKTDADVLILGENGTGKEVAARAIHRQSNRADQVFISVDLGSISENLFESELFGHKKGAFTDAREDRTGRFEAASGGTLFLDEIGNLSLALQAKLLTVLQNRKIIKVGTNHPIEVDVRVICATNSNLHNMVNEGAFREDLLYRINTVECTIPPLRKRTDDIPLLTDHFLEMYCRKYNKQKLYIPEGIIKRLQKYNWPGNIRELQHAIERAVIMSDGNELQSRDFSLPGDIRKEDQLFENYNLENLEAWAIKNAIKKHNGNISHAAKELGLSRGAMYRRMEKYGI</sequence>
<evidence type="ECO:0000313" key="10">
    <source>
        <dbReference type="Proteomes" id="UP000798808"/>
    </source>
</evidence>
<evidence type="ECO:0000256" key="2">
    <source>
        <dbReference type="ARBA" id="ARBA00022840"/>
    </source>
</evidence>
<evidence type="ECO:0000313" key="9">
    <source>
        <dbReference type="EMBL" id="MTI26786.1"/>
    </source>
</evidence>
<dbReference type="PRINTS" id="PR01590">
    <property type="entry name" value="HTHFIS"/>
</dbReference>
<evidence type="ECO:0000259" key="7">
    <source>
        <dbReference type="PROSITE" id="PS50045"/>
    </source>
</evidence>
<keyword evidence="10" id="KW-1185">Reference proteome</keyword>
<dbReference type="InterPro" id="IPR001789">
    <property type="entry name" value="Sig_transdc_resp-reg_receiver"/>
</dbReference>
<proteinExistence type="predicted"/>
<dbReference type="PROSITE" id="PS00688">
    <property type="entry name" value="SIGMA54_INTERACT_3"/>
    <property type="match status" value="1"/>
</dbReference>
<evidence type="ECO:0000256" key="5">
    <source>
        <dbReference type="ARBA" id="ARBA00023163"/>
    </source>
</evidence>
<dbReference type="InterPro" id="IPR002197">
    <property type="entry name" value="HTH_Fis"/>
</dbReference>